<comment type="function">
    <text evidence="9">Catalyzes the conversion of dihydroorotate to orotate.</text>
</comment>
<evidence type="ECO:0000313" key="12">
    <source>
        <dbReference type="Proteomes" id="UP001466331"/>
    </source>
</evidence>
<feature type="binding site" evidence="9">
    <location>
        <begin position="191"/>
        <end position="192"/>
    </location>
    <ligand>
        <name>substrate</name>
    </ligand>
</feature>
<comment type="caution">
    <text evidence="11">The sequence shown here is derived from an EMBL/GenBank/DDBJ whole genome shotgun (WGS) entry which is preliminary data.</text>
</comment>
<dbReference type="InterPro" id="IPR013785">
    <property type="entry name" value="Aldolase_TIM"/>
</dbReference>
<evidence type="ECO:0000256" key="9">
    <source>
        <dbReference type="HAMAP-Rule" id="MF_00224"/>
    </source>
</evidence>
<dbReference type="Proteomes" id="UP001466331">
    <property type="component" value="Unassembled WGS sequence"/>
</dbReference>
<protein>
    <recommendedName>
        <fullName evidence="9">Dihydroorotate dehydrogenase</fullName>
        <shortName evidence="9">DHOD</shortName>
        <shortName evidence="9">DHODase</shortName>
        <shortName evidence="9">DHOdehase</shortName>
        <ecNumber evidence="9">1.3.-.-</ecNumber>
    </recommendedName>
</protein>
<dbReference type="PANTHER" id="PTHR48109">
    <property type="entry name" value="DIHYDROOROTATE DEHYDROGENASE (QUINONE), MITOCHONDRIAL-RELATED"/>
    <property type="match status" value="1"/>
</dbReference>
<feature type="binding site" evidence="9">
    <location>
        <position position="164"/>
    </location>
    <ligand>
        <name>FMN</name>
        <dbReference type="ChEBI" id="CHEBI:58210"/>
    </ligand>
</feature>
<dbReference type="InterPro" id="IPR024920">
    <property type="entry name" value="Dihydroorotate_DH_1"/>
</dbReference>
<feature type="binding site" evidence="9">
    <location>
        <begin position="264"/>
        <end position="265"/>
    </location>
    <ligand>
        <name>FMN</name>
        <dbReference type="ChEBI" id="CHEBI:58210"/>
    </ligand>
</feature>
<evidence type="ECO:0000256" key="6">
    <source>
        <dbReference type="ARBA" id="ARBA00022643"/>
    </source>
</evidence>
<feature type="binding site" evidence="9">
    <location>
        <begin position="242"/>
        <end position="243"/>
    </location>
    <ligand>
        <name>FMN</name>
        <dbReference type="ChEBI" id="CHEBI:58210"/>
    </ligand>
</feature>
<dbReference type="InterPro" id="IPR001295">
    <property type="entry name" value="Dihydroorotate_DH_CS"/>
</dbReference>
<feature type="binding site" evidence="9">
    <location>
        <position position="126"/>
    </location>
    <ligand>
        <name>substrate</name>
    </ligand>
</feature>
<accession>A0ABU9U9L3</accession>
<comment type="subcellular location">
    <subcellularLocation>
        <location evidence="1 9">Cytoplasm</location>
    </subcellularLocation>
</comment>
<organism evidence="11 12">
    <name type="scientific">Rarispira pelagica</name>
    <dbReference type="NCBI Taxonomy" id="3141764"/>
    <lineage>
        <taxon>Bacteria</taxon>
        <taxon>Pseudomonadati</taxon>
        <taxon>Spirochaetota</taxon>
        <taxon>Spirochaetia</taxon>
        <taxon>Winmispirales</taxon>
        <taxon>Winmispiraceae</taxon>
        <taxon>Rarispira</taxon>
    </lineage>
</organism>
<evidence type="ECO:0000313" key="11">
    <source>
        <dbReference type="EMBL" id="MEM5947368.1"/>
    </source>
</evidence>
<dbReference type="NCBIfam" id="TIGR01037">
    <property type="entry name" value="pyrD_sub1_fam"/>
    <property type="match status" value="1"/>
</dbReference>
<evidence type="ECO:0000256" key="8">
    <source>
        <dbReference type="ARBA" id="ARBA00023002"/>
    </source>
</evidence>
<feature type="binding site" evidence="9">
    <location>
        <position position="98"/>
    </location>
    <ligand>
        <name>FMN</name>
        <dbReference type="ChEBI" id="CHEBI:58210"/>
    </ligand>
</feature>
<dbReference type="PROSITE" id="PS00912">
    <property type="entry name" value="DHODEHASE_2"/>
    <property type="match status" value="1"/>
</dbReference>
<evidence type="ECO:0000259" key="10">
    <source>
        <dbReference type="Pfam" id="PF01180"/>
    </source>
</evidence>
<feature type="binding site" evidence="9">
    <location>
        <position position="44"/>
    </location>
    <ligand>
        <name>substrate</name>
    </ligand>
</feature>
<dbReference type="Pfam" id="PF01180">
    <property type="entry name" value="DHO_dh"/>
    <property type="match status" value="1"/>
</dbReference>
<dbReference type="CDD" id="cd04740">
    <property type="entry name" value="DHOD_1B_like"/>
    <property type="match status" value="1"/>
</dbReference>
<dbReference type="EC" id="1.3.-.-" evidence="9"/>
<dbReference type="PROSITE" id="PS00911">
    <property type="entry name" value="DHODEHASE_1"/>
    <property type="match status" value="1"/>
</dbReference>
<keyword evidence="8 9" id="KW-0560">Oxidoreductase</keyword>
<comment type="catalytic activity">
    <reaction evidence="9">
        <text>(S)-dihydroorotate + A = orotate + AH2</text>
        <dbReference type="Rhea" id="RHEA:18073"/>
        <dbReference type="ChEBI" id="CHEBI:13193"/>
        <dbReference type="ChEBI" id="CHEBI:17499"/>
        <dbReference type="ChEBI" id="CHEBI:30839"/>
        <dbReference type="ChEBI" id="CHEBI:30864"/>
    </reaction>
</comment>
<evidence type="ECO:0000256" key="5">
    <source>
        <dbReference type="ARBA" id="ARBA00022630"/>
    </source>
</evidence>
<keyword evidence="5 9" id="KW-0285">Flavoprotein</keyword>
<dbReference type="InterPro" id="IPR050074">
    <property type="entry name" value="DHO_dehydrogenase"/>
</dbReference>
<keyword evidence="6 9" id="KW-0288">FMN</keyword>
<keyword evidence="4 9" id="KW-0963">Cytoplasm</keyword>
<feature type="binding site" evidence="9">
    <location>
        <position position="20"/>
    </location>
    <ligand>
        <name>FMN</name>
        <dbReference type="ChEBI" id="CHEBI:58210"/>
    </ligand>
</feature>
<feature type="binding site" evidence="9">
    <location>
        <position position="190"/>
    </location>
    <ligand>
        <name>FMN</name>
        <dbReference type="ChEBI" id="CHEBI:58210"/>
    </ligand>
</feature>
<dbReference type="Gene3D" id="3.20.20.70">
    <property type="entry name" value="Aldolase class I"/>
    <property type="match status" value="1"/>
</dbReference>
<proteinExistence type="inferred from homology"/>
<feature type="binding site" evidence="9">
    <location>
        <begin position="68"/>
        <end position="72"/>
    </location>
    <ligand>
        <name>substrate</name>
    </ligand>
</feature>
<evidence type="ECO:0000256" key="3">
    <source>
        <dbReference type="ARBA" id="ARBA00008008"/>
    </source>
</evidence>
<dbReference type="InterPro" id="IPR049622">
    <property type="entry name" value="Dihydroorotate_DH_I"/>
</dbReference>
<dbReference type="PIRSF" id="PIRSF000164">
    <property type="entry name" value="DHO_oxidase"/>
    <property type="match status" value="1"/>
</dbReference>
<reference evidence="11 12" key="1">
    <citation type="submission" date="2024-03" db="EMBL/GenBank/DDBJ databases">
        <title>Ignisphaera cupida sp. nov., a hyperthermophilic hydrolytic archaeon from a hot spring of Kamchatka, and proposal of Ignisphaeraceae fam. nov.</title>
        <authorList>
            <person name="Podosokorskaya O.A."/>
            <person name="Elcheninov A.G."/>
            <person name="Maltseva A.I."/>
            <person name="Zayulina K.S."/>
            <person name="Novikov A."/>
            <person name="Merkel A.Y."/>
        </authorList>
    </citation>
    <scope>NUCLEOTIDE SEQUENCE [LARGE SCALE GENOMIC DNA]</scope>
    <source>
        <strain evidence="11 12">38H-sp</strain>
    </source>
</reference>
<feature type="domain" description="Dihydroorotate dehydrogenase catalytic" evidence="10">
    <location>
        <begin position="3"/>
        <end position="285"/>
    </location>
</feature>
<dbReference type="NCBIfam" id="NF005574">
    <property type="entry name" value="PRK07259.1"/>
    <property type="match status" value="1"/>
</dbReference>
<dbReference type="InterPro" id="IPR005720">
    <property type="entry name" value="Dihydroorotate_DH_cat"/>
</dbReference>
<keyword evidence="12" id="KW-1185">Reference proteome</keyword>
<dbReference type="InterPro" id="IPR033888">
    <property type="entry name" value="DHOD_1B"/>
</dbReference>
<dbReference type="EMBL" id="JBCHKQ010000001">
    <property type="protein sequence ID" value="MEM5947368.1"/>
    <property type="molecule type" value="Genomic_DNA"/>
</dbReference>
<dbReference type="SUPFAM" id="SSF51395">
    <property type="entry name" value="FMN-linked oxidoreductases"/>
    <property type="match status" value="1"/>
</dbReference>
<dbReference type="InterPro" id="IPR012135">
    <property type="entry name" value="Dihydroorotate_DH_1_2"/>
</dbReference>
<dbReference type="RefSeq" id="WP_420068817.1">
    <property type="nucleotide sequence ID" value="NZ_JBCHKQ010000001.1"/>
</dbReference>
<comment type="cofactor">
    <cofactor evidence="9">
        <name>FMN</name>
        <dbReference type="ChEBI" id="CHEBI:58210"/>
    </cofactor>
    <text evidence="9">Binds 1 FMN per subunit.</text>
</comment>
<name>A0ABU9U9L3_9SPIR</name>
<feature type="binding site" evidence="9">
    <location>
        <begin position="44"/>
        <end position="45"/>
    </location>
    <ligand>
        <name>FMN</name>
        <dbReference type="ChEBI" id="CHEBI:58210"/>
    </ligand>
</feature>
<comment type="pathway">
    <text evidence="2 9">Pyrimidine metabolism; UMP biosynthesis via de novo pathway.</text>
</comment>
<feature type="binding site" evidence="9">
    <location>
        <position position="126"/>
    </location>
    <ligand>
        <name>FMN</name>
        <dbReference type="ChEBI" id="CHEBI:58210"/>
    </ligand>
</feature>
<dbReference type="PANTHER" id="PTHR48109:SF1">
    <property type="entry name" value="DIHYDROOROTATE DEHYDROGENASE (FUMARATE)"/>
    <property type="match status" value="1"/>
</dbReference>
<sequence length="303" mass="32582">MDLSVRIRDKVLPNPVGAASGTIGYGSEYEGLVDYDRLGALYTKAVTPEPREGNPIPRIVETTAGLLNSIGLANVGLKRFLSEKWPYLSSLPCPVIANVAGSKPEDYLQVVSVLEEHTDMWGYEINISCPNVKKGGITIGTEPDVVEDLTASLRKLTNRPLIVKLTPNVTDIRLIARAAENGGADALSCINTVVGMAIDIKRKRPVIPQKTAGLSGPAIKPIGIAAVYRVRTAVSIPIIGLGGIMNADDAIEYLLAGASCVQIGTGLFVDPTITVKVLEGIEEYMKQNNMNSISDFSSYWKEW</sequence>
<evidence type="ECO:0000256" key="2">
    <source>
        <dbReference type="ARBA" id="ARBA00004725"/>
    </source>
</evidence>
<dbReference type="HAMAP" id="MF_00224">
    <property type="entry name" value="DHO_dh_type1"/>
    <property type="match status" value="1"/>
</dbReference>
<keyword evidence="7 9" id="KW-0665">Pyrimidine biosynthesis</keyword>
<feature type="binding site" evidence="9">
    <location>
        <position position="216"/>
    </location>
    <ligand>
        <name>FMN</name>
        <dbReference type="ChEBI" id="CHEBI:58210"/>
    </ligand>
</feature>
<evidence type="ECO:0000256" key="4">
    <source>
        <dbReference type="ARBA" id="ARBA00022490"/>
    </source>
</evidence>
<gene>
    <name evidence="9" type="primary">pyrD</name>
    <name evidence="11" type="ORF">WKV44_02315</name>
</gene>
<feature type="active site" description="Nucleophile" evidence="9">
    <location>
        <position position="129"/>
    </location>
</feature>
<evidence type="ECO:0000256" key="1">
    <source>
        <dbReference type="ARBA" id="ARBA00004496"/>
    </source>
</evidence>
<comment type="similarity">
    <text evidence="3 9">Belongs to the dihydroorotate dehydrogenase family. Type 1 subfamily.</text>
</comment>
<dbReference type="GO" id="GO:0004589">
    <property type="term" value="F:dihydroorotate dehydrogenase (NAD+) activity"/>
    <property type="evidence" value="ECO:0007669"/>
    <property type="project" value="UniProtKB-EC"/>
</dbReference>
<evidence type="ECO:0000256" key="7">
    <source>
        <dbReference type="ARBA" id="ARBA00022975"/>
    </source>
</evidence>